<dbReference type="KEGG" id="jeo:JMA_43200"/>
<name>A0A0B5AY77_9BACL</name>
<accession>A0A0B5AY77</accession>
<sequence>MKTNHYLGTLALDIQELPTIVAVGNNQKEQQRIMNELESLRNSRVMNVIRVDLQTFSFKKVIPFIEMSRMGMKKYSLNFIHVLHPELEGEFEFQKSFYDITEKGSMEALNTLMNSDEEYVIQYARWIQHTMREKFVELQQANNKYAELVSMKADVVQEAETWKDPHKLKSSQMELSILIDDAFNPVSKVLDPHMSLNPSPSFQRNLVWTTEMKRSFIDSILKKLPIGAFYINSKLDDLTLGEGCGKLLWDGKQRLHAILSFYMDEFTVEYDGKELYYSQMRKVFNAAIRQTLVTVMTSEYETFEEIIEAYVMINAKQVKHTDEDLEKAKATLEQKQEEIYKL</sequence>
<evidence type="ECO:0000259" key="1">
    <source>
        <dbReference type="Pfam" id="PF03235"/>
    </source>
</evidence>
<organism evidence="2 3">
    <name type="scientific">Jeotgalibacillus malaysiensis</name>
    <dbReference type="NCBI Taxonomy" id="1508404"/>
    <lineage>
        <taxon>Bacteria</taxon>
        <taxon>Bacillati</taxon>
        <taxon>Bacillota</taxon>
        <taxon>Bacilli</taxon>
        <taxon>Bacillales</taxon>
        <taxon>Caryophanaceae</taxon>
        <taxon>Jeotgalibacillus</taxon>
    </lineage>
</organism>
<keyword evidence="2" id="KW-0614">Plasmid</keyword>
<gene>
    <name evidence="2" type="ORF">JMA_43200</name>
</gene>
<evidence type="ECO:0000313" key="3">
    <source>
        <dbReference type="Proteomes" id="UP000031449"/>
    </source>
</evidence>
<dbReference type="InterPro" id="IPR004919">
    <property type="entry name" value="GmrSD_N"/>
</dbReference>
<dbReference type="BioCyc" id="JESP1508404:G14D9-13643-MONOMER"/>
<dbReference type="PANTHER" id="PTHR39639:SF1">
    <property type="entry name" value="DUF262 DOMAIN-CONTAINING PROTEIN"/>
    <property type="match status" value="1"/>
</dbReference>
<dbReference type="HOGENOM" id="CLU_810804_0_0_9"/>
<feature type="domain" description="GmrSD restriction endonucleases N-terminal" evidence="1">
    <location>
        <begin position="200"/>
        <end position="328"/>
    </location>
</feature>
<keyword evidence="3" id="KW-1185">Reference proteome</keyword>
<dbReference type="EMBL" id="CP009417">
    <property type="protein sequence ID" value="AJD93637.1"/>
    <property type="molecule type" value="Genomic_DNA"/>
</dbReference>
<evidence type="ECO:0000313" key="2">
    <source>
        <dbReference type="EMBL" id="AJD93637.1"/>
    </source>
</evidence>
<dbReference type="Pfam" id="PF03235">
    <property type="entry name" value="GmrSD_N"/>
    <property type="match status" value="1"/>
</dbReference>
<reference evidence="2 3" key="1">
    <citation type="submission" date="2014-08" db="EMBL/GenBank/DDBJ databases">
        <title>Complete genome of a marine bacteria Jeotgalibacillus malaysiensis.</title>
        <authorList>
            <person name="Yaakop A.S."/>
            <person name="Chan K.-G."/>
            <person name="Goh K.M."/>
        </authorList>
    </citation>
    <scope>NUCLEOTIDE SEQUENCE [LARGE SCALE GENOMIC DNA]</scope>
    <source>
        <strain evidence="2 3">D5</strain>
        <plasmid evidence="3">Plasmid</plasmid>
    </source>
</reference>
<proteinExistence type="predicted"/>
<dbReference type="PANTHER" id="PTHR39639">
    <property type="entry name" value="CHROMOSOME 16, WHOLE GENOME SHOTGUN SEQUENCE"/>
    <property type="match status" value="1"/>
</dbReference>
<protein>
    <recommendedName>
        <fullName evidence="1">GmrSD restriction endonucleases N-terminal domain-containing protein</fullName>
    </recommendedName>
</protein>
<dbReference type="AlphaFoldDB" id="A0A0B5AY77"/>
<dbReference type="Proteomes" id="UP000031449">
    <property type="component" value="Plasmid unnamed"/>
</dbReference>
<geneLocation type="plasmid" evidence="3"/>